<protein>
    <submittedName>
        <fullName evidence="3">Tyrosine-type recombinase/integrase</fullName>
    </submittedName>
</protein>
<sequence>MTVVQRVSASLAAVLDDYAEFMTQAGLLKPKYRRFNLRLAERFLTVLAQQPGDTWQERWTELEAQYDLIFAETRPHWQSVQRRVLCTLICMRVFRPSLAFLVRPDCMWLKEYFWKTEAAEYYPSACETGRSRNVATHSLSTSMQLLARISLHQGKPLLDTTEGDFLEFAGLASTAGAALAGTRGVSTASEILRDLGVKVPLMHAGQKQRAGQFSVEYLVERHGVVSPGVRELLIRYLQERAPALDYGSLDNLAAILVRNFWRDIEHHHPEVTTLALPPHVAQAWRERYAHKPNGERRRNALDGFTAVRAMYLDLREWALSDPERWGGHVYASPVTLSHLAGGSKQKRQRRAEMQAHTRFIRPYVGRLVVHSRHRLELAQGLLKETRAQPHGERFVFRDTEYERPGTAENRRSWTLASDGRTPVMVQRVADGAKWNAEIEEERAFWTWAIIQVLRLTALRVEELLELTDLSVMPSIVDPAVKVLHVLASKTDQERYLPIDPELMSVLAAIKRRAKGRDGRVPLIIAYDLVEKTHSPPLPFLFQHVTHGSRRLFRQGTVNEMLRRGAVQAELLTPQGDLVRITAHDFRRVYATEMVNGGLPLHIAALFLGHANLETTRGYVAVYEQEVLQQYGAFIARRRKSRPEGEYPQPTAEEVQEFAEHFRRRTVALGRCFRPFRTPCHHEHACVRCGSLAMDADQLPRLQRIEEETQAFLEEARQAGWSADIEGYETTLIHLQEKKAQLGRIAAASPPEHGAE</sequence>
<dbReference type="RefSeq" id="WP_380080365.1">
    <property type="nucleotide sequence ID" value="NZ_JBHRZF010000195.1"/>
</dbReference>
<gene>
    <name evidence="3" type="ORF">ACFOPQ_17015</name>
</gene>
<dbReference type="Proteomes" id="UP001595748">
    <property type="component" value="Unassembled WGS sequence"/>
</dbReference>
<evidence type="ECO:0000256" key="1">
    <source>
        <dbReference type="ARBA" id="ARBA00023172"/>
    </source>
</evidence>
<accession>A0ABV8ACZ2</accession>
<dbReference type="InterPro" id="IPR011010">
    <property type="entry name" value="DNA_brk_join_enz"/>
</dbReference>
<dbReference type="PANTHER" id="PTHR30349">
    <property type="entry name" value="PHAGE INTEGRASE-RELATED"/>
    <property type="match status" value="1"/>
</dbReference>
<reference evidence="4" key="1">
    <citation type="journal article" date="2019" name="Int. J. Syst. Evol. Microbiol.">
        <title>The Global Catalogue of Microorganisms (GCM) 10K type strain sequencing project: providing services to taxonomists for standard genome sequencing and annotation.</title>
        <authorList>
            <consortium name="The Broad Institute Genomics Platform"/>
            <consortium name="The Broad Institute Genome Sequencing Center for Infectious Disease"/>
            <person name="Wu L."/>
            <person name="Ma J."/>
        </authorList>
    </citation>
    <scope>NUCLEOTIDE SEQUENCE [LARGE SCALE GENOMIC DNA]</scope>
    <source>
        <strain evidence="4">CCTCC AB 2013263</strain>
    </source>
</reference>
<keyword evidence="1" id="KW-0233">DNA recombination</keyword>
<evidence type="ECO:0000313" key="4">
    <source>
        <dbReference type="Proteomes" id="UP001595748"/>
    </source>
</evidence>
<name>A0ABV8ACZ2_9DEIO</name>
<dbReference type="SUPFAM" id="SSF56349">
    <property type="entry name" value="DNA breaking-rejoining enzymes"/>
    <property type="match status" value="1"/>
</dbReference>
<feature type="domain" description="Tyr recombinase" evidence="2">
    <location>
        <begin position="419"/>
        <end position="631"/>
    </location>
</feature>
<evidence type="ECO:0000313" key="3">
    <source>
        <dbReference type="EMBL" id="MFC3862466.1"/>
    </source>
</evidence>
<dbReference type="Pfam" id="PF00589">
    <property type="entry name" value="Phage_integrase"/>
    <property type="match status" value="1"/>
</dbReference>
<dbReference type="Gene3D" id="1.10.443.10">
    <property type="entry name" value="Intergrase catalytic core"/>
    <property type="match status" value="1"/>
</dbReference>
<dbReference type="InterPro" id="IPR013762">
    <property type="entry name" value="Integrase-like_cat_sf"/>
</dbReference>
<comment type="caution">
    <text evidence="3">The sequence shown here is derived from an EMBL/GenBank/DDBJ whole genome shotgun (WGS) entry which is preliminary data.</text>
</comment>
<dbReference type="InterPro" id="IPR002104">
    <property type="entry name" value="Integrase_catalytic"/>
</dbReference>
<dbReference type="CDD" id="cd00397">
    <property type="entry name" value="DNA_BRE_C"/>
    <property type="match status" value="1"/>
</dbReference>
<dbReference type="PROSITE" id="PS51898">
    <property type="entry name" value="TYR_RECOMBINASE"/>
    <property type="match status" value="1"/>
</dbReference>
<dbReference type="EMBL" id="JBHRZF010000195">
    <property type="protein sequence ID" value="MFC3862466.1"/>
    <property type="molecule type" value="Genomic_DNA"/>
</dbReference>
<dbReference type="PANTHER" id="PTHR30349:SF64">
    <property type="entry name" value="PROPHAGE INTEGRASE INTD-RELATED"/>
    <property type="match status" value="1"/>
</dbReference>
<organism evidence="3 4">
    <name type="scientific">Deinococcus antarcticus</name>
    <dbReference type="NCBI Taxonomy" id="1298767"/>
    <lineage>
        <taxon>Bacteria</taxon>
        <taxon>Thermotogati</taxon>
        <taxon>Deinococcota</taxon>
        <taxon>Deinococci</taxon>
        <taxon>Deinococcales</taxon>
        <taxon>Deinococcaceae</taxon>
        <taxon>Deinococcus</taxon>
    </lineage>
</organism>
<dbReference type="InterPro" id="IPR050090">
    <property type="entry name" value="Tyrosine_recombinase_XerCD"/>
</dbReference>
<evidence type="ECO:0000259" key="2">
    <source>
        <dbReference type="PROSITE" id="PS51898"/>
    </source>
</evidence>
<keyword evidence="4" id="KW-1185">Reference proteome</keyword>
<proteinExistence type="predicted"/>